<dbReference type="AlphaFoldDB" id="A0AAE8MP13"/>
<evidence type="ECO:0000313" key="1">
    <source>
        <dbReference type="EMBL" id="SPJ93281.1"/>
    </source>
</evidence>
<protein>
    <submittedName>
        <fullName evidence="1">Uncharacterized protein</fullName>
    </submittedName>
</protein>
<name>A0AAE8MP13_9HYPO</name>
<reference evidence="1" key="1">
    <citation type="submission" date="2018-03" db="EMBL/GenBank/DDBJ databases">
        <authorList>
            <person name="Guldener U."/>
        </authorList>
    </citation>
    <scope>NUCLEOTIDE SEQUENCE</scope>
</reference>
<dbReference type="EMBL" id="ONZP01001157">
    <property type="protein sequence ID" value="SPJ93281.1"/>
    <property type="molecule type" value="Genomic_DNA"/>
</dbReference>
<accession>A0AAE8MP13</accession>
<sequence length="44" mass="5109">MSEEHPEWPEPYQPQLMWRLLTQYGDHLEPSGTMSPNASDGLHD</sequence>
<keyword evidence="2" id="KW-1185">Reference proteome</keyword>
<organism evidence="1 2">
    <name type="scientific">Fusarium torulosum</name>
    <dbReference type="NCBI Taxonomy" id="33205"/>
    <lineage>
        <taxon>Eukaryota</taxon>
        <taxon>Fungi</taxon>
        <taxon>Dikarya</taxon>
        <taxon>Ascomycota</taxon>
        <taxon>Pezizomycotina</taxon>
        <taxon>Sordariomycetes</taxon>
        <taxon>Hypocreomycetidae</taxon>
        <taxon>Hypocreales</taxon>
        <taxon>Nectriaceae</taxon>
        <taxon>Fusarium</taxon>
    </lineage>
</organism>
<proteinExistence type="predicted"/>
<gene>
    <name evidence="1" type="ORF">FTOL_13887</name>
</gene>
<evidence type="ECO:0000313" key="2">
    <source>
        <dbReference type="Proteomes" id="UP001187734"/>
    </source>
</evidence>
<dbReference type="Proteomes" id="UP001187734">
    <property type="component" value="Unassembled WGS sequence"/>
</dbReference>
<comment type="caution">
    <text evidence="1">The sequence shown here is derived from an EMBL/GenBank/DDBJ whole genome shotgun (WGS) entry which is preliminary data.</text>
</comment>